<keyword evidence="9 10" id="KW-0961">Cell wall biogenesis/degradation</keyword>
<evidence type="ECO:0000256" key="7">
    <source>
        <dbReference type="ARBA" id="ARBA00023295"/>
    </source>
</evidence>
<evidence type="ECO:0000313" key="12">
    <source>
        <dbReference type="EMBL" id="MBO1926708.1"/>
    </source>
</evidence>
<evidence type="ECO:0000256" key="5">
    <source>
        <dbReference type="ARBA" id="ARBA00022960"/>
    </source>
</evidence>
<feature type="site" description="Important for catalytic activity" evidence="10">
    <location>
        <position position="187"/>
    </location>
</feature>
<comment type="function">
    <text evidence="10">Plays a role in peptidoglycan recycling by cleaving the terminal beta-1,4-linked N-acetylglucosamine (GlcNAc) from peptide-linked peptidoglycan fragments, giving rise to free GlcNAc, anhydro-N-acetylmuramic acid and anhydro-N-acetylmuramic acid-linked peptides.</text>
</comment>
<comment type="caution">
    <text evidence="12">The sequence shown here is derived from an EMBL/GenBank/DDBJ whole genome shotgun (WGS) entry which is preliminary data.</text>
</comment>
<evidence type="ECO:0000259" key="11">
    <source>
        <dbReference type="Pfam" id="PF00933"/>
    </source>
</evidence>
<keyword evidence="13" id="KW-1185">Reference proteome</keyword>
<dbReference type="InterPro" id="IPR050226">
    <property type="entry name" value="NagZ_Beta-hexosaminidase"/>
</dbReference>
<dbReference type="HAMAP" id="MF_00364">
    <property type="entry name" value="NagZ"/>
    <property type="match status" value="1"/>
</dbReference>
<dbReference type="InterPro" id="IPR017853">
    <property type="entry name" value="GH"/>
</dbReference>
<dbReference type="InterPro" id="IPR001764">
    <property type="entry name" value="Glyco_hydro_3_N"/>
</dbReference>
<dbReference type="GO" id="GO:0004563">
    <property type="term" value="F:beta-N-acetylhexosaminidase activity"/>
    <property type="evidence" value="ECO:0007669"/>
    <property type="project" value="UniProtKB-EC"/>
</dbReference>
<keyword evidence="7 10" id="KW-0326">Glycosidase</keyword>
<protein>
    <recommendedName>
        <fullName evidence="10">Beta-hexosaminidase</fullName>
        <ecNumber evidence="10">3.2.1.52</ecNumber>
    </recommendedName>
    <alternativeName>
        <fullName evidence="10">Beta-N-acetylhexosaminidase</fullName>
    </alternativeName>
    <alternativeName>
        <fullName evidence="10">N-acetyl-beta-glucosaminidase</fullName>
    </alternativeName>
</protein>
<keyword evidence="5 10" id="KW-0133">Cell shape</keyword>
<feature type="domain" description="Glycoside hydrolase family 3 N-terminal" evidence="11">
    <location>
        <begin position="22"/>
        <end position="309"/>
    </location>
</feature>
<comment type="subcellular location">
    <subcellularLocation>
        <location evidence="10">Cytoplasm</location>
    </subcellularLocation>
</comment>
<keyword evidence="4 10" id="KW-0378">Hydrolase</keyword>
<dbReference type="PANTHER" id="PTHR30480">
    <property type="entry name" value="BETA-HEXOSAMINIDASE-RELATED"/>
    <property type="match status" value="1"/>
</dbReference>
<dbReference type="Pfam" id="PF00933">
    <property type="entry name" value="Glyco_hydro_3"/>
    <property type="match status" value="1"/>
</dbReference>
<reference evidence="12 13" key="1">
    <citation type="submission" date="2021-03" db="EMBL/GenBank/DDBJ databases">
        <title>Thiomicrorhabdus sp.nov.,novel sulfur-oxidizing bacteria isolated from coastal sediment.</title>
        <authorList>
            <person name="Liu X."/>
        </authorList>
    </citation>
    <scope>NUCLEOTIDE SEQUENCE [LARGE SCALE GENOMIC DNA]</scope>
    <source>
        <strain evidence="12 13">6S2-11</strain>
    </source>
</reference>
<dbReference type="Gene3D" id="3.20.20.300">
    <property type="entry name" value="Glycoside hydrolase, family 3, N-terminal domain"/>
    <property type="match status" value="1"/>
</dbReference>
<sequence>MQQNAGRAMSLGSIMIDLQGTSMTAIERERLMDSKVAGVILFTRNFESVAQLQELTKEIHRLRHPRLLVAVDHEGGRVQRFRDGFTRLPPMRLLGRFYQNQPKQALELAHKTGWLMAAELLACGVDFSFAPVLDLDYGGSKVIGDRSFSEDSKVVAELSLALIQGMQNAGMASVGKHFPGHGYIEADTHLEIAVDQRSLHEIQKQDMQPFLKLIENGLDAVMPAHVIYPQVDAKPAGFSEFWLQRILREQCHFEGAIISDDMSMQAAVEFGDASQRVRNALQAGCDLVLVCNDPHAADKVLSEVTWQGDLISHARLIRMHGHHQYNYDKLRFDPQWQAAVHLLDHLNSWAERNLHDETQGSFSGSLL</sequence>
<dbReference type="SUPFAM" id="SSF51445">
    <property type="entry name" value="(Trans)glycosidases"/>
    <property type="match status" value="1"/>
</dbReference>
<proteinExistence type="inferred from homology"/>
<organism evidence="12 13">
    <name type="scientific">Thiomicrorhabdus marina</name>
    <dbReference type="NCBI Taxonomy" id="2818442"/>
    <lineage>
        <taxon>Bacteria</taxon>
        <taxon>Pseudomonadati</taxon>
        <taxon>Pseudomonadota</taxon>
        <taxon>Gammaproteobacteria</taxon>
        <taxon>Thiotrichales</taxon>
        <taxon>Piscirickettsiaceae</taxon>
        <taxon>Thiomicrorhabdus</taxon>
    </lineage>
</organism>
<dbReference type="InterPro" id="IPR022956">
    <property type="entry name" value="Beta_hexosaminidase_bac"/>
</dbReference>
<dbReference type="PANTHER" id="PTHR30480:SF13">
    <property type="entry name" value="BETA-HEXOSAMINIDASE"/>
    <property type="match status" value="1"/>
</dbReference>
<dbReference type="Proteomes" id="UP000664835">
    <property type="component" value="Unassembled WGS sequence"/>
</dbReference>
<evidence type="ECO:0000256" key="1">
    <source>
        <dbReference type="ARBA" id="ARBA00001231"/>
    </source>
</evidence>
<evidence type="ECO:0000313" key="13">
    <source>
        <dbReference type="Proteomes" id="UP000664835"/>
    </source>
</evidence>
<evidence type="ECO:0000256" key="8">
    <source>
        <dbReference type="ARBA" id="ARBA00023306"/>
    </source>
</evidence>
<evidence type="ECO:0000256" key="4">
    <source>
        <dbReference type="ARBA" id="ARBA00022801"/>
    </source>
</evidence>
<feature type="binding site" evidence="10">
    <location>
        <position position="146"/>
    </location>
    <ligand>
        <name>substrate</name>
    </ligand>
</feature>
<keyword evidence="2 10" id="KW-0963">Cytoplasm</keyword>
<feature type="binding site" evidence="10">
    <location>
        <begin position="176"/>
        <end position="177"/>
    </location>
    <ligand>
        <name>substrate</name>
    </ligand>
</feature>
<comment type="similarity">
    <text evidence="10">Belongs to the glycosyl hydrolase 3 family. NagZ subfamily.</text>
</comment>
<evidence type="ECO:0000256" key="2">
    <source>
        <dbReference type="ARBA" id="ARBA00022490"/>
    </source>
</evidence>
<dbReference type="EMBL" id="JAGETV010000004">
    <property type="protein sequence ID" value="MBO1926708.1"/>
    <property type="molecule type" value="Genomic_DNA"/>
</dbReference>
<dbReference type="NCBIfam" id="NF003740">
    <property type="entry name" value="PRK05337.1"/>
    <property type="match status" value="1"/>
</dbReference>
<evidence type="ECO:0000256" key="3">
    <source>
        <dbReference type="ARBA" id="ARBA00022618"/>
    </source>
</evidence>
<gene>
    <name evidence="10 12" type="primary">nagZ</name>
    <name evidence="12" type="ORF">J3998_03895</name>
</gene>
<keyword evidence="8 10" id="KW-0131">Cell cycle</keyword>
<accession>A0ABS3Q3N0</accession>
<evidence type="ECO:0000256" key="6">
    <source>
        <dbReference type="ARBA" id="ARBA00022984"/>
    </source>
</evidence>
<feature type="binding site" evidence="10">
    <location>
        <position position="80"/>
    </location>
    <ligand>
        <name>substrate</name>
    </ligand>
</feature>
<keyword evidence="3 10" id="KW-0132">Cell division</keyword>
<dbReference type="RefSeq" id="WP_208148153.1">
    <property type="nucleotide sequence ID" value="NZ_JAGETV010000004.1"/>
</dbReference>
<dbReference type="EC" id="3.2.1.52" evidence="10"/>
<name>A0ABS3Q3N0_9GAMM</name>
<feature type="active site" description="Proton donor/acceptor" evidence="10">
    <location>
        <position position="189"/>
    </location>
</feature>
<feature type="active site" description="Nucleophile" evidence="10">
    <location>
        <position position="260"/>
    </location>
</feature>
<keyword evidence="6 10" id="KW-0573">Peptidoglycan synthesis</keyword>
<evidence type="ECO:0000256" key="10">
    <source>
        <dbReference type="HAMAP-Rule" id="MF_00364"/>
    </source>
</evidence>
<evidence type="ECO:0000256" key="9">
    <source>
        <dbReference type="ARBA" id="ARBA00023316"/>
    </source>
</evidence>
<comment type="catalytic activity">
    <reaction evidence="1 10">
        <text>Hydrolysis of terminal non-reducing N-acetyl-D-hexosamine residues in N-acetyl-beta-D-hexosaminides.</text>
        <dbReference type="EC" id="3.2.1.52"/>
    </reaction>
</comment>
<feature type="binding site" evidence="10">
    <location>
        <position position="72"/>
    </location>
    <ligand>
        <name>substrate</name>
    </ligand>
</feature>
<comment type="pathway">
    <text evidence="10">Cell wall biogenesis; peptidoglycan recycling.</text>
</comment>
<dbReference type="InterPro" id="IPR036962">
    <property type="entry name" value="Glyco_hydro_3_N_sf"/>
</dbReference>